<reference evidence="21" key="2">
    <citation type="submission" date="2025-09" db="UniProtKB">
        <authorList>
            <consortium name="Ensembl"/>
        </authorList>
    </citation>
    <scope>IDENTIFICATION</scope>
</reference>
<keyword evidence="4" id="KW-0050">Antiport</keyword>
<evidence type="ECO:0000256" key="14">
    <source>
        <dbReference type="ARBA" id="ARBA00023136"/>
    </source>
</evidence>
<keyword evidence="14 17" id="KW-0472">Membrane</keyword>
<dbReference type="PRINTS" id="PR00926">
    <property type="entry name" value="MITOCARRIER"/>
</dbReference>
<dbReference type="GO" id="GO:1990544">
    <property type="term" value="P:mitochondrial ATP transmembrane transport"/>
    <property type="evidence" value="ECO:0007669"/>
    <property type="project" value="InterPro"/>
</dbReference>
<dbReference type="InterPro" id="IPR023395">
    <property type="entry name" value="MCP_dom_sf"/>
</dbReference>
<feature type="compositionally biased region" description="Basic and acidic residues" evidence="20">
    <location>
        <begin position="67"/>
        <end position="76"/>
    </location>
</feature>
<keyword evidence="9" id="KW-0999">Mitochondrion inner membrane</keyword>
<keyword evidence="13" id="KW-0496">Mitochondrion</keyword>
<dbReference type="GeneTree" id="ENSGT00940000154622"/>
<feature type="repeat" description="Solcar" evidence="17">
    <location>
        <begin position="371"/>
        <end position="456"/>
    </location>
</feature>
<comment type="subcellular location">
    <subcellularLocation>
        <location evidence="19">Membrane</location>
        <topology evidence="19">Multi-pass membrane protein</topology>
    </subcellularLocation>
    <subcellularLocation>
        <location evidence="1">Mitochondrion inner membrane</location>
        <topology evidence="1">Multi-pass membrane protein</topology>
    </subcellularLocation>
</comment>
<evidence type="ECO:0000256" key="18">
    <source>
        <dbReference type="RuleBase" id="RU000488"/>
    </source>
</evidence>
<evidence type="ECO:0000256" key="1">
    <source>
        <dbReference type="ARBA" id="ARBA00004448"/>
    </source>
</evidence>
<evidence type="ECO:0000256" key="3">
    <source>
        <dbReference type="ARBA" id="ARBA00022448"/>
    </source>
</evidence>
<keyword evidence="10" id="KW-0702">S-nitrosylation</keyword>
<dbReference type="GO" id="GO:1901029">
    <property type="term" value="P:negative regulation of mitochondrial outer membrane permeabilization involved in apoptotic signaling pathway"/>
    <property type="evidence" value="ECO:0007669"/>
    <property type="project" value="TreeGrafter"/>
</dbReference>
<evidence type="ECO:0000256" key="16">
    <source>
        <dbReference type="ARBA" id="ARBA00024537"/>
    </source>
</evidence>
<comment type="caution">
    <text evidence="19">Lacks conserved residue(s) required for the propagation of feature annotation.</text>
</comment>
<dbReference type="GO" id="GO:0140021">
    <property type="term" value="P:mitochondrial ADP transmembrane transport"/>
    <property type="evidence" value="ECO:0007669"/>
    <property type="project" value="InterPro"/>
</dbReference>
<evidence type="ECO:0000256" key="20">
    <source>
        <dbReference type="SAM" id="MobiDB-lite"/>
    </source>
</evidence>
<dbReference type="InterPro" id="IPR002067">
    <property type="entry name" value="MCP"/>
</dbReference>
<dbReference type="PANTHER" id="PTHR45635:SF32">
    <property type="entry name" value="ADP_ATP TRANSLOCASE 1"/>
    <property type="match status" value="1"/>
</dbReference>
<comment type="catalytic activity">
    <reaction evidence="16">
        <text>ADP(in) + ATP(out) = ADP(out) + ATP(in)</text>
        <dbReference type="Rhea" id="RHEA:34999"/>
        <dbReference type="ChEBI" id="CHEBI:30616"/>
        <dbReference type="ChEBI" id="CHEBI:456216"/>
    </reaction>
</comment>
<keyword evidence="7 17" id="KW-0812">Transmembrane</keyword>
<dbReference type="RefSeq" id="XP_011855590.1">
    <property type="nucleotide sequence ID" value="XM_012000200.1"/>
</dbReference>
<evidence type="ECO:0000256" key="17">
    <source>
        <dbReference type="PROSITE-ProRule" id="PRU00282"/>
    </source>
</evidence>
<reference evidence="21" key="1">
    <citation type="submission" date="2025-08" db="UniProtKB">
        <authorList>
            <consortium name="Ensembl"/>
        </authorList>
    </citation>
    <scope>IDENTIFICATION</scope>
</reference>
<gene>
    <name evidence="21" type="primary">SLC25A4</name>
</gene>
<dbReference type="CTD" id="291"/>
<feature type="region of interest" description="Disordered" evidence="20">
    <location>
        <begin position="1"/>
        <end position="90"/>
    </location>
</feature>
<sequence length="457" mass="48856">MPLFLTPQPSTPPSSTAADPLPTAEAVETPGTLLPSVPSNSGHVARQGEAPGDEASDQPRALSSRHRGGDPNRATRAEGTPRAPAGNGLGAVRSPDQAAAELCPGEIGVLQGGRLRNGARELLGGGKGGLGVGFGEFKGGSRAAEAPPGCPRPPSPVSCGLLDCGDEGKCKPSFFSCPLPLSLPCLSSITHPPLHQVQHASKQISAEKQYKGIIDCVVRIPKEQGFLSFWRGNLANVIRYFPTQALNFAFKDKYKQLFLGGVDRHKQFWRYFAGNLASGGAAGATSLCFVYPLDFARTRLAADVGKGAAQREFHGLGDCIIKIFKSDGLRGLYQGFNVSVQGIIIYRAAYFGVYDTAKGMLPDPKNVHIFVSWMIAQSVTAVAGLVSYPFDTVRRRMMMQSGRKGADIMYTGTVDCWRKIAKDEGAKAFFKGAWSNVLRGMGGAFVLVLYDEIKKYV</sequence>
<dbReference type="KEGG" id="mleu:105553981"/>
<comment type="function">
    <text evidence="19">Catalyzes the exchange of ADP and ATP across the membrane.</text>
</comment>
<keyword evidence="6" id="KW-0597">Phosphoprotein</keyword>
<name>A0A2K5XJN1_MANLE</name>
<evidence type="ECO:0000256" key="10">
    <source>
        <dbReference type="ARBA" id="ARBA00022799"/>
    </source>
</evidence>
<evidence type="ECO:0000256" key="19">
    <source>
        <dbReference type="RuleBase" id="RU368008"/>
    </source>
</evidence>
<dbReference type="Pfam" id="PF00153">
    <property type="entry name" value="Mito_carr"/>
    <property type="match status" value="3"/>
</dbReference>
<keyword evidence="11 19" id="KW-1133">Transmembrane helix</keyword>
<evidence type="ECO:0000313" key="22">
    <source>
        <dbReference type="Proteomes" id="UP000233140"/>
    </source>
</evidence>
<dbReference type="STRING" id="9568.ENSMLEP00000003505"/>
<organism evidence="21 22">
    <name type="scientific">Mandrillus leucophaeus</name>
    <name type="common">Drill</name>
    <name type="synonym">Papio leucophaeus</name>
    <dbReference type="NCBI Taxonomy" id="9568"/>
    <lineage>
        <taxon>Eukaryota</taxon>
        <taxon>Metazoa</taxon>
        <taxon>Chordata</taxon>
        <taxon>Craniata</taxon>
        <taxon>Vertebrata</taxon>
        <taxon>Euteleostomi</taxon>
        <taxon>Mammalia</taxon>
        <taxon>Eutheria</taxon>
        <taxon>Euarchontoglires</taxon>
        <taxon>Primates</taxon>
        <taxon>Haplorrhini</taxon>
        <taxon>Catarrhini</taxon>
        <taxon>Cercopithecidae</taxon>
        <taxon>Cercopithecinae</taxon>
        <taxon>Mandrillus</taxon>
    </lineage>
</organism>
<keyword evidence="5" id="KW-0488">Methylation</keyword>
<dbReference type="InterPro" id="IPR002113">
    <property type="entry name" value="ADT_euk_type"/>
</dbReference>
<dbReference type="Gene3D" id="1.50.40.10">
    <property type="entry name" value="Mitochondrial carrier domain"/>
    <property type="match status" value="1"/>
</dbReference>
<feature type="compositionally biased region" description="Low complexity" evidence="20">
    <location>
        <begin position="1"/>
        <end position="24"/>
    </location>
</feature>
<comment type="subunit">
    <text evidence="19">Monomer.</text>
</comment>
<keyword evidence="8" id="KW-0677">Repeat</keyword>
<keyword evidence="3 18" id="KW-0813">Transport</keyword>
<dbReference type="GO" id="GO:0005471">
    <property type="term" value="F:ATP:ADP antiporter activity"/>
    <property type="evidence" value="ECO:0007669"/>
    <property type="project" value="UniProtKB-UniRule"/>
</dbReference>
<evidence type="ECO:0000256" key="8">
    <source>
        <dbReference type="ARBA" id="ARBA00022737"/>
    </source>
</evidence>
<dbReference type="PROSITE" id="PS50920">
    <property type="entry name" value="SOLCAR"/>
    <property type="match status" value="3"/>
</dbReference>
<evidence type="ECO:0000256" key="13">
    <source>
        <dbReference type="ARBA" id="ARBA00023128"/>
    </source>
</evidence>
<comment type="similarity">
    <text evidence="2 18">Belongs to the mitochondrial carrier (TC 2.A.29) family.</text>
</comment>
<feature type="repeat" description="Solcar" evidence="17">
    <location>
        <begin position="172"/>
        <end position="257"/>
    </location>
</feature>
<evidence type="ECO:0000256" key="7">
    <source>
        <dbReference type="ARBA" id="ARBA00022692"/>
    </source>
</evidence>
<evidence type="ECO:0000313" key="21">
    <source>
        <dbReference type="Ensembl" id="ENSMLEP00000003505.1"/>
    </source>
</evidence>
<keyword evidence="22" id="KW-1185">Reference proteome</keyword>
<dbReference type="GeneID" id="105553981"/>
<evidence type="ECO:0000256" key="6">
    <source>
        <dbReference type="ARBA" id="ARBA00022553"/>
    </source>
</evidence>
<evidence type="ECO:0000256" key="9">
    <source>
        <dbReference type="ARBA" id="ARBA00022792"/>
    </source>
</evidence>
<feature type="repeat" description="Solcar" evidence="17">
    <location>
        <begin position="270"/>
        <end position="360"/>
    </location>
</feature>
<dbReference type="Proteomes" id="UP000233140">
    <property type="component" value="Unassembled WGS sequence"/>
</dbReference>
<dbReference type="SUPFAM" id="SSF103506">
    <property type="entry name" value="Mitochondrial carrier"/>
    <property type="match status" value="1"/>
</dbReference>
<comment type="catalytic activity">
    <reaction evidence="15">
        <text>H(+)(in) = H(+)(out)</text>
        <dbReference type="Rhea" id="RHEA:34979"/>
        <dbReference type="ChEBI" id="CHEBI:15378"/>
    </reaction>
</comment>
<evidence type="ECO:0000256" key="2">
    <source>
        <dbReference type="ARBA" id="ARBA00006375"/>
    </source>
</evidence>
<evidence type="ECO:0000256" key="12">
    <source>
        <dbReference type="ARBA" id="ARBA00022990"/>
    </source>
</evidence>
<accession>A0A2K5XJN1</accession>
<evidence type="ECO:0000256" key="4">
    <source>
        <dbReference type="ARBA" id="ARBA00022449"/>
    </source>
</evidence>
<dbReference type="InterPro" id="IPR018108">
    <property type="entry name" value="MCP_transmembrane"/>
</dbReference>
<evidence type="ECO:0000256" key="5">
    <source>
        <dbReference type="ARBA" id="ARBA00022481"/>
    </source>
</evidence>
<dbReference type="PRINTS" id="PR00927">
    <property type="entry name" value="ADPTRNSLCASE"/>
</dbReference>
<evidence type="ECO:0000256" key="15">
    <source>
        <dbReference type="ARBA" id="ARBA00024169"/>
    </source>
</evidence>
<proteinExistence type="inferred from homology"/>
<feature type="transmembrane region" description="Helical" evidence="19">
    <location>
        <begin position="370"/>
        <end position="390"/>
    </location>
</feature>
<dbReference type="PANTHER" id="PTHR45635">
    <property type="entry name" value="ADP,ATP CARRIER PROTEIN 1-RELATED-RELATED"/>
    <property type="match status" value="1"/>
</dbReference>
<protein>
    <recommendedName>
        <fullName evidence="19">ADP/ATP translocase</fullName>
    </recommendedName>
    <alternativeName>
        <fullName evidence="19">ADP,ATP carrier protein</fullName>
    </alternativeName>
</protein>
<dbReference type="Ensembl" id="ENSMLET00000016638.1">
    <property type="protein sequence ID" value="ENSMLEP00000003505.1"/>
    <property type="gene ID" value="ENSMLEG00000015212.1"/>
</dbReference>
<dbReference type="FunFam" id="1.50.40.10:FF:000002">
    <property type="entry name" value="Putative ADP/ATP translocase 2-like"/>
    <property type="match status" value="1"/>
</dbReference>
<keyword evidence="12" id="KW-0007">Acetylation</keyword>
<dbReference type="GO" id="GO:0005743">
    <property type="term" value="C:mitochondrial inner membrane"/>
    <property type="evidence" value="ECO:0007669"/>
    <property type="project" value="UniProtKB-SubCell"/>
</dbReference>
<evidence type="ECO:0000256" key="11">
    <source>
        <dbReference type="ARBA" id="ARBA00022989"/>
    </source>
</evidence>
<dbReference type="AlphaFoldDB" id="A0A2K5XJN1"/>